<dbReference type="Proteomes" id="UP001497516">
    <property type="component" value="Chromosome 7"/>
</dbReference>
<dbReference type="EMBL" id="OZ034820">
    <property type="protein sequence ID" value="CAL1402599.1"/>
    <property type="molecule type" value="Genomic_DNA"/>
</dbReference>
<protein>
    <submittedName>
        <fullName evidence="1">Uncharacterized protein</fullName>
    </submittedName>
</protein>
<gene>
    <name evidence="1" type="ORF">LTRI10_LOCUS42586</name>
</gene>
<dbReference type="AlphaFoldDB" id="A0AAV2FW38"/>
<proteinExistence type="predicted"/>
<accession>A0AAV2FW38</accession>
<sequence length="125" mass="13744">MKIQLLRPLLNWDTPAELGKGFHQTRHHVGGFFDGSRFNASSFEVGRVTLGKLHWLIGIFAWPQLMIMAVLELLISLDLIKKCLVNGLGGFPPREIAGGDQSSMSNTSMLSLLGKPTNVPVDFVV</sequence>
<evidence type="ECO:0000313" key="1">
    <source>
        <dbReference type="EMBL" id="CAL1402599.1"/>
    </source>
</evidence>
<organism evidence="1 2">
    <name type="scientific">Linum trigynum</name>
    <dbReference type="NCBI Taxonomy" id="586398"/>
    <lineage>
        <taxon>Eukaryota</taxon>
        <taxon>Viridiplantae</taxon>
        <taxon>Streptophyta</taxon>
        <taxon>Embryophyta</taxon>
        <taxon>Tracheophyta</taxon>
        <taxon>Spermatophyta</taxon>
        <taxon>Magnoliopsida</taxon>
        <taxon>eudicotyledons</taxon>
        <taxon>Gunneridae</taxon>
        <taxon>Pentapetalae</taxon>
        <taxon>rosids</taxon>
        <taxon>fabids</taxon>
        <taxon>Malpighiales</taxon>
        <taxon>Linaceae</taxon>
        <taxon>Linum</taxon>
    </lineage>
</organism>
<name>A0AAV2FW38_9ROSI</name>
<keyword evidence="2" id="KW-1185">Reference proteome</keyword>
<evidence type="ECO:0000313" key="2">
    <source>
        <dbReference type="Proteomes" id="UP001497516"/>
    </source>
</evidence>
<reference evidence="1 2" key="1">
    <citation type="submission" date="2024-04" db="EMBL/GenBank/DDBJ databases">
        <authorList>
            <person name="Fracassetti M."/>
        </authorList>
    </citation>
    <scope>NUCLEOTIDE SEQUENCE [LARGE SCALE GENOMIC DNA]</scope>
</reference>